<protein>
    <submittedName>
        <fullName evidence="1">Uncharacterized protein</fullName>
    </submittedName>
</protein>
<sequence>MQADQKNRSYQKSYQLKKVKVSQKIRLQNWLFLFSSLEHITWKQQAVSCQNEIHVGIHDPLF</sequence>
<dbReference type="AlphaFoldDB" id="A0A0C5JLC3"/>
<gene>
    <name evidence="1" type="ORF">PG1C_06205</name>
</gene>
<dbReference type="HOGENOM" id="CLU_2901213_0_0_4"/>
<keyword evidence="2" id="KW-1185">Reference proteome</keyword>
<name>A0A0C5JLC3_9PROT</name>
<dbReference type="KEGG" id="rbu:PG1C_06205"/>
<dbReference type="EMBL" id="CP010554">
    <property type="protein sequence ID" value="AJP48161.1"/>
    <property type="molecule type" value="Genomic_DNA"/>
</dbReference>
<evidence type="ECO:0000313" key="2">
    <source>
        <dbReference type="Proteomes" id="UP000061603"/>
    </source>
</evidence>
<evidence type="ECO:0000313" key="1">
    <source>
        <dbReference type="EMBL" id="AJP48161.1"/>
    </source>
</evidence>
<proteinExistence type="predicted"/>
<organism evidence="1 2">
    <name type="scientific">Rugosibacter aromaticivorans</name>
    <dbReference type="NCBI Taxonomy" id="1565605"/>
    <lineage>
        <taxon>Bacteria</taxon>
        <taxon>Pseudomonadati</taxon>
        <taxon>Pseudomonadota</taxon>
        <taxon>Betaproteobacteria</taxon>
        <taxon>Nitrosomonadales</taxon>
        <taxon>Sterolibacteriaceae</taxon>
        <taxon>Rugosibacter</taxon>
    </lineage>
</organism>
<accession>A0A0C5JLC3</accession>
<reference evidence="1 2" key="1">
    <citation type="journal article" date="2015" name="Genome Announc.">
        <title>Complete Genome Sequence of a Novel Bacterium within the Family Rhodocyclaceae That Degrades Polycyclic Aromatic Hydrocarbons.</title>
        <authorList>
            <person name="Singleton D.R."/>
            <person name="Dickey A.N."/>
            <person name="Scholl E.H."/>
            <person name="Wright F.A."/>
            <person name="Aitken M.D."/>
        </authorList>
    </citation>
    <scope>NUCLEOTIDE SEQUENCE [LARGE SCALE GENOMIC DNA]</scope>
    <source>
        <strain evidence="2">PG1-Ca6</strain>
    </source>
</reference>
<dbReference type="Proteomes" id="UP000061603">
    <property type="component" value="Chromosome"/>
</dbReference>